<dbReference type="EMBL" id="JBEZVE010000015">
    <property type="protein sequence ID" value="MEU3784291.1"/>
    <property type="molecule type" value="Genomic_DNA"/>
</dbReference>
<gene>
    <name evidence="1" type="ORF">AB0E89_27705</name>
</gene>
<dbReference type="RefSeq" id="WP_334576583.1">
    <property type="nucleotide sequence ID" value="NZ_JBEZVE010000015.1"/>
</dbReference>
<evidence type="ECO:0008006" key="3">
    <source>
        <dbReference type="Google" id="ProtNLM"/>
    </source>
</evidence>
<dbReference type="Proteomes" id="UP001550739">
    <property type="component" value="Unassembled WGS sequence"/>
</dbReference>
<sequence>MSAQTAVRVSEGLVALEEEPTRLAETLDGLCTRWARASGAAALTVPALLPVADLAALDVYRNFPQLALVSSPLDVAAAGTGQIEQQASAGEFGPGALRGAGLALPSSACYGVYLHHRDRQVSPDGELVTVVAQCFRNEDHFDGLRRLKAFRMREVVALGSPDQVTDHLDRSARFLDALAGEIGLPLERRAASDPFFDQSGERATFQQLLPVKYEYVYKGLAIASVNTHFLFFGERCAISLPTGEPASTSCVGFGVERWLHALADHFGGDWDLAQDAVEKAAKSLA</sequence>
<name>A0ABV2ZP12_9ACTN</name>
<proteinExistence type="predicted"/>
<dbReference type="SUPFAM" id="SSF55681">
    <property type="entry name" value="Class II aaRS and biotin synthetases"/>
    <property type="match status" value="1"/>
</dbReference>
<evidence type="ECO:0000313" key="1">
    <source>
        <dbReference type="EMBL" id="MEU3784291.1"/>
    </source>
</evidence>
<evidence type="ECO:0000313" key="2">
    <source>
        <dbReference type="Proteomes" id="UP001550739"/>
    </source>
</evidence>
<protein>
    <recommendedName>
        <fullName evidence="3">Aminoacyl-transfer RNA synthetases class-II family profile domain-containing protein</fullName>
    </recommendedName>
</protein>
<comment type="caution">
    <text evidence="1">The sequence shown here is derived from an EMBL/GenBank/DDBJ whole genome shotgun (WGS) entry which is preliminary data.</text>
</comment>
<reference evidence="1 2" key="1">
    <citation type="submission" date="2024-06" db="EMBL/GenBank/DDBJ databases">
        <title>The Natural Products Discovery Center: Release of the First 8490 Sequenced Strains for Exploring Actinobacteria Biosynthetic Diversity.</title>
        <authorList>
            <person name="Kalkreuter E."/>
            <person name="Kautsar S.A."/>
            <person name="Yang D."/>
            <person name="Bader C.D."/>
            <person name="Teijaro C.N."/>
            <person name="Fluegel L."/>
            <person name="Davis C.M."/>
            <person name="Simpson J.R."/>
            <person name="Lauterbach L."/>
            <person name="Steele A.D."/>
            <person name="Gui C."/>
            <person name="Meng S."/>
            <person name="Li G."/>
            <person name="Viehrig K."/>
            <person name="Ye F."/>
            <person name="Su P."/>
            <person name="Kiefer A.F."/>
            <person name="Nichols A."/>
            <person name="Cepeda A.J."/>
            <person name="Yan W."/>
            <person name="Fan B."/>
            <person name="Jiang Y."/>
            <person name="Adhikari A."/>
            <person name="Zheng C.-J."/>
            <person name="Schuster L."/>
            <person name="Cowan T.M."/>
            <person name="Smanski M.J."/>
            <person name="Chevrette M.G."/>
            <person name="De Carvalho L.P.S."/>
            <person name="Shen B."/>
        </authorList>
    </citation>
    <scope>NUCLEOTIDE SEQUENCE [LARGE SCALE GENOMIC DNA]</scope>
    <source>
        <strain evidence="1 2">NPDC033843</strain>
    </source>
</reference>
<organism evidence="1 2">
    <name type="scientific">Streptomyces sp. 900129855</name>
    <dbReference type="NCBI Taxonomy" id="3155129"/>
    <lineage>
        <taxon>Bacteria</taxon>
        <taxon>Bacillati</taxon>
        <taxon>Actinomycetota</taxon>
        <taxon>Actinomycetes</taxon>
        <taxon>Kitasatosporales</taxon>
        <taxon>Streptomycetaceae</taxon>
        <taxon>Streptomyces</taxon>
    </lineage>
</organism>
<dbReference type="InterPro" id="IPR045864">
    <property type="entry name" value="aa-tRNA-synth_II/BPL/LPL"/>
</dbReference>
<keyword evidence="2" id="KW-1185">Reference proteome</keyword>
<accession>A0ABV2ZP12</accession>
<dbReference type="Gene3D" id="3.30.930.10">
    <property type="entry name" value="Bira Bifunctional Protein, Domain 2"/>
    <property type="match status" value="1"/>
</dbReference>